<proteinExistence type="predicted"/>
<feature type="signal peptide" evidence="2">
    <location>
        <begin position="1"/>
        <end position="23"/>
    </location>
</feature>
<evidence type="ECO:0000256" key="1">
    <source>
        <dbReference type="SAM" id="MobiDB-lite"/>
    </source>
</evidence>
<dbReference type="OrthoDB" id="6120962at2"/>
<evidence type="ECO:0000256" key="2">
    <source>
        <dbReference type="SAM" id="SignalP"/>
    </source>
</evidence>
<evidence type="ECO:0000313" key="3">
    <source>
        <dbReference type="EMBL" id="PYE55195.1"/>
    </source>
</evidence>
<feature type="chain" id="PRO_5016274144" evidence="2">
    <location>
        <begin position="24"/>
        <end position="300"/>
    </location>
</feature>
<dbReference type="RefSeq" id="WP_110885568.1">
    <property type="nucleotide sequence ID" value="NZ_QJSX01000003.1"/>
</dbReference>
<accession>A0A318S913</accession>
<dbReference type="Pfam" id="PF10681">
    <property type="entry name" value="Rot1"/>
    <property type="match status" value="1"/>
</dbReference>
<evidence type="ECO:0000313" key="4">
    <source>
        <dbReference type="Proteomes" id="UP000248326"/>
    </source>
</evidence>
<dbReference type="GO" id="GO:0006458">
    <property type="term" value="P:'de novo' protein folding"/>
    <property type="evidence" value="ECO:0007669"/>
    <property type="project" value="InterPro"/>
</dbReference>
<organism evidence="3 4">
    <name type="scientific">Deinococcus yavapaiensis KR-236</name>
    <dbReference type="NCBI Taxonomy" id="694435"/>
    <lineage>
        <taxon>Bacteria</taxon>
        <taxon>Thermotogati</taxon>
        <taxon>Deinococcota</taxon>
        <taxon>Deinococci</taxon>
        <taxon>Deinococcales</taxon>
        <taxon>Deinococcaceae</taxon>
        <taxon>Deinococcus</taxon>
    </lineage>
</organism>
<dbReference type="AlphaFoldDB" id="A0A318S913"/>
<comment type="caution">
    <text evidence="3">The sequence shown here is derived from an EMBL/GenBank/DDBJ whole genome shotgun (WGS) entry which is preliminary data.</text>
</comment>
<dbReference type="InterPro" id="IPR019623">
    <property type="entry name" value="Rot1"/>
</dbReference>
<keyword evidence="2" id="KW-0732">Signal</keyword>
<feature type="compositionally biased region" description="Low complexity" evidence="1">
    <location>
        <begin position="175"/>
        <end position="184"/>
    </location>
</feature>
<reference evidence="3 4" key="1">
    <citation type="submission" date="2018-06" db="EMBL/GenBank/DDBJ databases">
        <title>Genomic Encyclopedia of Type Strains, Phase IV (KMG-IV): sequencing the most valuable type-strain genomes for metagenomic binning, comparative biology and taxonomic classification.</title>
        <authorList>
            <person name="Goeker M."/>
        </authorList>
    </citation>
    <scope>NUCLEOTIDE SEQUENCE [LARGE SCALE GENOMIC DNA]</scope>
    <source>
        <strain evidence="3 4">DSM 18048</strain>
    </source>
</reference>
<keyword evidence="4" id="KW-1185">Reference proteome</keyword>
<sequence>MKKTLPAVLATTAALALSPFVQAAATLPAPLLGQWMTTSVGDTYYVTSGGQTNGPSGTGVTFTFTTDGHYSEGAYHNVAMYNCNTGFFGFTEGTVTAANGKLTFKPLKASLRQWATCSGKDTKEDVSDDPNIMKVKTLDYRVAASDTTPGGKVLTLTQANGQPYATLRSNGGAPATTASTTTASRPQSDPRAGQAVSGTVSLPNGQSAKGVVVLACPVDGGCENTASVRYVVITTEGAKANFRLEELGGGQYNLLAWKDLDGDGQYGSGDLAGGYTKDGQNVSTVTAPAQGLAIKLDLVP</sequence>
<feature type="region of interest" description="Disordered" evidence="1">
    <location>
        <begin position="166"/>
        <end position="201"/>
    </location>
</feature>
<protein>
    <submittedName>
        <fullName evidence="3">Chaperone for protein-folding</fullName>
    </submittedName>
</protein>
<dbReference type="Proteomes" id="UP000248326">
    <property type="component" value="Unassembled WGS sequence"/>
</dbReference>
<gene>
    <name evidence="3" type="ORF">DES52_10324</name>
</gene>
<name>A0A318S913_9DEIO</name>
<dbReference type="EMBL" id="QJSX01000003">
    <property type="protein sequence ID" value="PYE55195.1"/>
    <property type="molecule type" value="Genomic_DNA"/>
</dbReference>